<evidence type="ECO:0000313" key="10">
    <source>
        <dbReference type="EMBL" id="TNJ27451.1"/>
    </source>
</evidence>
<dbReference type="PANTHER" id="PTHR13018:SF5">
    <property type="entry name" value="RE44586P"/>
    <property type="match status" value="1"/>
</dbReference>
<feature type="transmembrane region" description="Helical" evidence="7">
    <location>
        <begin position="83"/>
        <end position="114"/>
    </location>
</feature>
<evidence type="ECO:0000313" key="11">
    <source>
        <dbReference type="Proteomes" id="UP000315496"/>
    </source>
</evidence>
<feature type="transmembrane region" description="Helical" evidence="7">
    <location>
        <begin position="142"/>
        <end position="172"/>
    </location>
</feature>
<dbReference type="Proteomes" id="UP000315496">
    <property type="component" value="Chromosome 3"/>
</dbReference>
<dbReference type="Pfam" id="PF02714">
    <property type="entry name" value="RSN1_7TM"/>
    <property type="match status" value="1"/>
</dbReference>
<dbReference type="GO" id="GO:0005227">
    <property type="term" value="F:calcium-activated cation channel activity"/>
    <property type="evidence" value="ECO:0007669"/>
    <property type="project" value="InterPro"/>
</dbReference>
<keyword evidence="3" id="KW-0813">Transport</keyword>
<feature type="transmembrane region" description="Helical" evidence="7">
    <location>
        <begin position="569"/>
        <end position="593"/>
    </location>
</feature>
<evidence type="ECO:0000256" key="1">
    <source>
        <dbReference type="ARBA" id="ARBA00004141"/>
    </source>
</evidence>
<feature type="transmembrane region" description="Helical" evidence="7">
    <location>
        <begin position="495"/>
        <end position="514"/>
    </location>
</feature>
<dbReference type="AlphaFoldDB" id="A0A4Z1T4T0"/>
<comment type="subcellular location">
    <subcellularLocation>
        <location evidence="1">Membrane</location>
        <topology evidence="1">Multi-pass membrane protein</topology>
    </subcellularLocation>
</comment>
<feature type="transmembrane region" description="Helical" evidence="7">
    <location>
        <begin position="26"/>
        <end position="51"/>
    </location>
</feature>
<dbReference type="InterPro" id="IPR032880">
    <property type="entry name" value="CSC1/OSCA1-like_N"/>
</dbReference>
<comment type="similarity">
    <text evidence="2">Belongs to the CSC1 (TC 1.A.17) family.</text>
</comment>
<dbReference type="VEuPathDB" id="GiardiaDB:GMRT_12479"/>
<proteinExistence type="inferred from homology"/>
<evidence type="ECO:0000256" key="3">
    <source>
        <dbReference type="ARBA" id="ARBA00022448"/>
    </source>
</evidence>
<sequence>MASISTKGSYTVSGELTFETTLSTTILTQLLLTAAVLLTFSLLKWALPAVYCPRYLRRRRGWNIWFVDVLIEPIAIYARCGNVAAVFVLFQGMLIILFGLMVVIVGTVLIPVYYLGTDQDFSPSYQTFWSRLSIIHIENKSYMIVVPVLVALGFSFLLTEFYAQFLVSYVYFRQRALRRAAPHNYVVMLEQLPKQIRTLGDLTTSLQQAFPERVIEKVICSPRSAVALTKQYKKLQKIIRKQNKVARMTLLYQARLDALLVQERLKPLVTRQRSINRLQAKLQRTKKSSLPLHTQARNLKCEILSTAYRYNVDLSYLQGVESLPPAMPHIITCFNRLTTCRRATVDDAIKKLDQYETAIEYLTTKIMNISSEERGDLSIHVPHASEQALLSPILTRYTRDCPKAVLDKLKDIVPSSGVGTIDEPALMMTASASGAIHMDTPIGRTAFLICKTQVDAFLTGSSLIYMNAAEPRVSQAPEYNQINWQNTGLTRGKRIALNGIFWCLMIILFMVYFVPQTLLLNIVARDGRSWFDSFYDAICPALGGCAVANSSTGSTVVQNRVLCLLCHRITSMCITLLPTIIQVVFMTLLPMVINKMAWIPHYTTLNQKINVEYHINFTFLVMIVGVVQILLSSTFDASGVINLGSLPSTTLLKLIGNIGENITAQIFTFLNYLITKYFLFSVLSLLRLPDLFLVAVKYVIYLITKDPMVREQIFRYRGFPYLKQLAYGSHMLVIGMMYAVIAPISIVVVFVTYTVFSIVNRFNILYVYAPLPNSEMSSEADIIRHVSSDIFFGYCLMMITTASFLAIRSSLLFRLCSLVLVISLVISIARKFTLDMMYRRAMFTIHLSTWGLNDISSINPFNPARTHPTADDTKLSEAKQVVDDHLDKWVDYEEQEMLKAVQQSSDNQLASVLVQNAQPRPDVNMSSLRIRRQTHSLNLWRPPISYMRRISLLYEDFQCEVADEGSIQTHELTASEVRNIATMYTHPAYATAYVYGIGRQDGDVR</sequence>
<feature type="transmembrane region" description="Helical" evidence="7">
    <location>
        <begin position="790"/>
        <end position="806"/>
    </location>
</feature>
<evidence type="ECO:0000256" key="2">
    <source>
        <dbReference type="ARBA" id="ARBA00007779"/>
    </source>
</evidence>
<feature type="transmembrane region" description="Helical" evidence="7">
    <location>
        <begin position="812"/>
        <end position="832"/>
    </location>
</feature>
<evidence type="ECO:0000256" key="7">
    <source>
        <dbReference type="SAM" id="Phobius"/>
    </source>
</evidence>
<feature type="transmembrane region" description="Helical" evidence="7">
    <location>
        <begin position="613"/>
        <end position="631"/>
    </location>
</feature>
<evidence type="ECO:0000256" key="5">
    <source>
        <dbReference type="ARBA" id="ARBA00022989"/>
    </source>
</evidence>
<dbReference type="OrthoDB" id="1689567at2759"/>
<gene>
    <name evidence="10" type="ORF">GMRT_12479</name>
</gene>
<comment type="caution">
    <text evidence="10">The sequence shown here is derived from an EMBL/GenBank/DDBJ whole genome shotgun (WGS) entry which is preliminary data.</text>
</comment>
<accession>A0A4Z1T4T0</accession>
<dbReference type="InterPro" id="IPR045122">
    <property type="entry name" value="Csc1-like"/>
</dbReference>
<evidence type="ECO:0000256" key="6">
    <source>
        <dbReference type="ARBA" id="ARBA00023136"/>
    </source>
</evidence>
<keyword evidence="6 7" id="KW-0472">Membrane</keyword>
<feature type="domain" description="CSC1/OSCA1-like N-terminal transmembrane" evidence="9">
    <location>
        <begin position="22"/>
        <end position="158"/>
    </location>
</feature>
<feature type="domain" description="CSC1/OSCA1-like 7TM region" evidence="8">
    <location>
        <begin position="567"/>
        <end position="802"/>
    </location>
</feature>
<dbReference type="GO" id="GO:0005886">
    <property type="term" value="C:plasma membrane"/>
    <property type="evidence" value="ECO:0007669"/>
    <property type="project" value="TreeGrafter"/>
</dbReference>
<evidence type="ECO:0000256" key="4">
    <source>
        <dbReference type="ARBA" id="ARBA00022692"/>
    </source>
</evidence>
<name>A0A4Z1T4T0_GIAMU</name>
<dbReference type="EMBL" id="VDLU01000003">
    <property type="protein sequence ID" value="TNJ27451.1"/>
    <property type="molecule type" value="Genomic_DNA"/>
</dbReference>
<organism evidence="10 11">
    <name type="scientific">Giardia muris</name>
    <dbReference type="NCBI Taxonomy" id="5742"/>
    <lineage>
        <taxon>Eukaryota</taxon>
        <taxon>Metamonada</taxon>
        <taxon>Diplomonadida</taxon>
        <taxon>Hexamitidae</taxon>
        <taxon>Giardiinae</taxon>
        <taxon>Giardia</taxon>
    </lineage>
</organism>
<evidence type="ECO:0000259" key="9">
    <source>
        <dbReference type="Pfam" id="PF13967"/>
    </source>
</evidence>
<reference evidence="10 11" key="1">
    <citation type="submission" date="2019-05" db="EMBL/GenBank/DDBJ databases">
        <title>The compact genome of Giardia muris reveals important steps in the evolution of intestinal protozoan parasites.</title>
        <authorList>
            <person name="Xu F."/>
            <person name="Jimenez-Gonzalez A."/>
            <person name="Einarsson E."/>
            <person name="Astvaldsson A."/>
            <person name="Peirasmaki D."/>
            <person name="Eckmann L."/>
            <person name="Andersson J.O."/>
            <person name="Svard S.G."/>
            <person name="Jerlstrom-Hultqvist J."/>
        </authorList>
    </citation>
    <scope>NUCLEOTIDE SEQUENCE [LARGE SCALE GENOMIC DNA]</scope>
    <source>
        <strain evidence="10 11">Roberts-Thomson</strain>
    </source>
</reference>
<dbReference type="PANTHER" id="PTHR13018">
    <property type="entry name" value="PROBABLE MEMBRANE PROTEIN DUF221-RELATED"/>
    <property type="match status" value="1"/>
</dbReference>
<dbReference type="InterPro" id="IPR003864">
    <property type="entry name" value="CSC1/OSCA1-like_7TM"/>
</dbReference>
<evidence type="ECO:0000259" key="8">
    <source>
        <dbReference type="Pfam" id="PF02714"/>
    </source>
</evidence>
<keyword evidence="4 7" id="KW-0812">Transmembrane</keyword>
<keyword evidence="11" id="KW-1185">Reference proteome</keyword>
<protein>
    <submittedName>
        <fullName evidence="10">Transmembrane domain-containing protein</fullName>
    </submittedName>
</protein>
<dbReference type="Pfam" id="PF13967">
    <property type="entry name" value="RSN1_TM"/>
    <property type="match status" value="1"/>
</dbReference>
<keyword evidence="5 7" id="KW-1133">Transmembrane helix</keyword>